<feature type="transmembrane region" description="Helical" evidence="1">
    <location>
        <begin position="27"/>
        <end position="46"/>
    </location>
</feature>
<feature type="transmembrane region" description="Helical" evidence="1">
    <location>
        <begin position="52"/>
        <end position="72"/>
    </location>
</feature>
<proteinExistence type="predicted"/>
<keyword evidence="1" id="KW-0812">Transmembrane</keyword>
<evidence type="ECO:0000313" key="3">
    <source>
        <dbReference type="WBParaSite" id="Hba_07825"/>
    </source>
</evidence>
<evidence type="ECO:0000313" key="2">
    <source>
        <dbReference type="Proteomes" id="UP000095283"/>
    </source>
</evidence>
<sequence length="163" mass="18929">MTLWPTEWELDHEFLINAGGRLQKLKMFPYFDISHYFLVSYAISFYLGDSNIFFRINICGFAMNFLVTYLIVMRSIGYEVVYFRHVRHFAAMDATREEASVGRKKQEDELMNEKRRRRIEKKNKYTHADQGSIGLAIKEVGARLRLVKRNVAGGITAGSGDFT</sequence>
<keyword evidence="1" id="KW-0472">Membrane</keyword>
<name>A0A1I7WRP7_HETBA</name>
<evidence type="ECO:0000256" key="1">
    <source>
        <dbReference type="SAM" id="Phobius"/>
    </source>
</evidence>
<organism evidence="2 3">
    <name type="scientific">Heterorhabditis bacteriophora</name>
    <name type="common">Entomopathogenic nematode worm</name>
    <dbReference type="NCBI Taxonomy" id="37862"/>
    <lineage>
        <taxon>Eukaryota</taxon>
        <taxon>Metazoa</taxon>
        <taxon>Ecdysozoa</taxon>
        <taxon>Nematoda</taxon>
        <taxon>Chromadorea</taxon>
        <taxon>Rhabditida</taxon>
        <taxon>Rhabditina</taxon>
        <taxon>Rhabditomorpha</taxon>
        <taxon>Strongyloidea</taxon>
        <taxon>Heterorhabditidae</taxon>
        <taxon>Heterorhabditis</taxon>
    </lineage>
</organism>
<dbReference type="AlphaFoldDB" id="A0A1I7WRP7"/>
<dbReference type="WBParaSite" id="Hba_07825">
    <property type="protein sequence ID" value="Hba_07825"/>
    <property type="gene ID" value="Hba_07825"/>
</dbReference>
<dbReference type="Proteomes" id="UP000095283">
    <property type="component" value="Unplaced"/>
</dbReference>
<protein>
    <submittedName>
        <fullName evidence="3">7TM_GPCR_Srx domain-containing protein</fullName>
    </submittedName>
</protein>
<accession>A0A1I7WRP7</accession>
<keyword evidence="2" id="KW-1185">Reference proteome</keyword>
<reference evidence="3" key="1">
    <citation type="submission" date="2016-11" db="UniProtKB">
        <authorList>
            <consortium name="WormBaseParasite"/>
        </authorList>
    </citation>
    <scope>IDENTIFICATION</scope>
</reference>
<keyword evidence="1" id="KW-1133">Transmembrane helix</keyword>